<reference evidence="7 8" key="1">
    <citation type="submission" date="2015-11" db="EMBL/GenBank/DDBJ databases">
        <title>Draft genome sequences of new species of the genus Lactobacillus isolated from orchardgrass silage.</title>
        <authorList>
            <person name="Tohno M."/>
            <person name="Tanizawa Y."/>
            <person name="Arita M."/>
        </authorList>
    </citation>
    <scope>NUCLEOTIDE SEQUENCE [LARGE SCALE GENOMIC DNA]</scope>
    <source>
        <strain evidence="7 8">IWT30</strain>
    </source>
</reference>
<dbReference type="OrthoDB" id="2328200at2"/>
<gene>
    <name evidence="7" type="ORF">IWT30_00976</name>
</gene>
<keyword evidence="3" id="KW-0378">Hydrolase</keyword>
<feature type="signal peptide" evidence="5">
    <location>
        <begin position="1"/>
        <end position="30"/>
    </location>
</feature>
<evidence type="ECO:0000259" key="6">
    <source>
        <dbReference type="Pfam" id="PF00413"/>
    </source>
</evidence>
<protein>
    <recommendedName>
        <fullName evidence="6">Peptidase M10 metallopeptidase domain-containing protein</fullName>
    </recommendedName>
</protein>
<evidence type="ECO:0000313" key="8">
    <source>
        <dbReference type="Proteomes" id="UP000198374"/>
    </source>
</evidence>
<evidence type="ECO:0000313" key="7">
    <source>
        <dbReference type="EMBL" id="GAW99016.1"/>
    </source>
</evidence>
<dbReference type="GO" id="GO:0008270">
    <property type="term" value="F:zinc ion binding"/>
    <property type="evidence" value="ECO:0007669"/>
    <property type="project" value="InterPro"/>
</dbReference>
<keyword evidence="1" id="KW-0645">Protease</keyword>
<dbReference type="Gene3D" id="3.40.390.10">
    <property type="entry name" value="Collagenase (Catalytic Domain)"/>
    <property type="match status" value="1"/>
</dbReference>
<keyword evidence="4" id="KW-0862">Zinc</keyword>
<dbReference type="Pfam" id="PF00413">
    <property type="entry name" value="Peptidase_M10"/>
    <property type="match status" value="1"/>
</dbReference>
<dbReference type="GO" id="GO:0031012">
    <property type="term" value="C:extracellular matrix"/>
    <property type="evidence" value="ECO:0007669"/>
    <property type="project" value="InterPro"/>
</dbReference>
<dbReference type="InterPro" id="IPR001818">
    <property type="entry name" value="Pept_M10_metallopeptidase"/>
</dbReference>
<dbReference type="EMBL" id="BCMF01000004">
    <property type="protein sequence ID" value="GAW99016.1"/>
    <property type="molecule type" value="Genomic_DNA"/>
</dbReference>
<dbReference type="GO" id="GO:0004222">
    <property type="term" value="F:metalloendopeptidase activity"/>
    <property type="evidence" value="ECO:0007669"/>
    <property type="project" value="InterPro"/>
</dbReference>
<dbReference type="InterPro" id="IPR024079">
    <property type="entry name" value="MetalloPept_cat_dom_sf"/>
</dbReference>
<keyword evidence="8" id="KW-1185">Reference proteome</keyword>
<comment type="caution">
    <text evidence="7">The sequence shown here is derived from an EMBL/GenBank/DDBJ whole genome shotgun (WGS) entry which is preliminary data.</text>
</comment>
<evidence type="ECO:0000256" key="5">
    <source>
        <dbReference type="SAM" id="SignalP"/>
    </source>
</evidence>
<evidence type="ECO:0000256" key="3">
    <source>
        <dbReference type="ARBA" id="ARBA00022801"/>
    </source>
</evidence>
<evidence type="ECO:0000256" key="1">
    <source>
        <dbReference type="ARBA" id="ARBA00022670"/>
    </source>
</evidence>
<keyword evidence="2" id="KW-0479">Metal-binding</keyword>
<evidence type="ECO:0000256" key="4">
    <source>
        <dbReference type="ARBA" id="ARBA00022833"/>
    </source>
</evidence>
<proteinExistence type="predicted"/>
<dbReference type="AlphaFoldDB" id="A0A1Z5IB20"/>
<keyword evidence="5" id="KW-0732">Signal</keyword>
<accession>A0A1Z5IB20</accession>
<organism evidence="7 8">
    <name type="scientific">Secundilactobacillus mixtipabuli</name>
    <dbReference type="NCBI Taxonomy" id="1435342"/>
    <lineage>
        <taxon>Bacteria</taxon>
        <taxon>Bacillati</taxon>
        <taxon>Bacillota</taxon>
        <taxon>Bacilli</taxon>
        <taxon>Lactobacillales</taxon>
        <taxon>Lactobacillaceae</taxon>
        <taxon>Secundilactobacillus</taxon>
    </lineage>
</organism>
<dbReference type="SUPFAM" id="SSF55486">
    <property type="entry name" value="Metalloproteases ('zincins'), catalytic domain"/>
    <property type="match status" value="1"/>
</dbReference>
<feature type="chain" id="PRO_5012441846" description="Peptidase M10 metallopeptidase domain-containing protein" evidence="5">
    <location>
        <begin position="31"/>
        <end position="292"/>
    </location>
</feature>
<dbReference type="RefSeq" id="WP_089108824.1">
    <property type="nucleotide sequence ID" value="NZ_BCMF01000004.1"/>
</dbReference>
<feature type="domain" description="Peptidase M10 metallopeptidase" evidence="6">
    <location>
        <begin position="205"/>
        <end position="254"/>
    </location>
</feature>
<name>A0A1Z5IB20_9LACO</name>
<sequence length="292" mass="32432" precursor="true">MKREPFFAMVIALVTAIVLPLSAQGTTAHAATLTPSSASLNQSKTFYRYNARALASRYGLNYASQTALTRQETTKVYVASNDSQIKKSTQLAMAYWNQKLGRKVFINGTKSSHTLTIGMTGKNTSADAWWKPAQHQISLEQADYNQQLYSIRNKMINQNTLAAVTSANHRIQAYGHRIANRANFARQYNAYRATQINQAQKQINSVKHAIVAQHIDTKARTFKYANIIAHEMGHSLGLQHSANAHDAMAANSSTPNIYNYSKVKASKNGFNTLDKTDINRAKLALKVHDALN</sequence>
<dbReference type="GO" id="GO:0006508">
    <property type="term" value="P:proteolysis"/>
    <property type="evidence" value="ECO:0007669"/>
    <property type="project" value="UniProtKB-KW"/>
</dbReference>
<evidence type="ECO:0000256" key="2">
    <source>
        <dbReference type="ARBA" id="ARBA00022723"/>
    </source>
</evidence>
<dbReference type="Proteomes" id="UP000198374">
    <property type="component" value="Unassembled WGS sequence"/>
</dbReference>